<proteinExistence type="predicted"/>
<evidence type="ECO:0000313" key="1">
    <source>
        <dbReference type="EMBL" id="SUX26553.1"/>
    </source>
</evidence>
<organism evidence="1 2">
    <name type="scientific">Campylobacter upsaliensis</name>
    <dbReference type="NCBI Taxonomy" id="28080"/>
    <lineage>
        <taxon>Bacteria</taxon>
        <taxon>Pseudomonadati</taxon>
        <taxon>Campylobacterota</taxon>
        <taxon>Epsilonproteobacteria</taxon>
        <taxon>Campylobacterales</taxon>
        <taxon>Campylobacteraceae</taxon>
        <taxon>Campylobacter</taxon>
    </lineage>
</organism>
<reference evidence="1 2" key="1">
    <citation type="submission" date="2018-06" db="EMBL/GenBank/DDBJ databases">
        <authorList>
            <consortium name="Pathogen Informatics"/>
            <person name="Doyle S."/>
        </authorList>
    </citation>
    <scope>NUCLEOTIDE SEQUENCE [LARGE SCALE GENOMIC DNA]</scope>
    <source>
        <strain evidence="1 2">NCTC12264</strain>
    </source>
</reference>
<dbReference type="InterPro" id="IPR029058">
    <property type="entry name" value="AB_hydrolase_fold"/>
</dbReference>
<accession>A0A381EI05</accession>
<evidence type="ECO:0000313" key="2">
    <source>
        <dbReference type="Proteomes" id="UP000254161"/>
    </source>
</evidence>
<dbReference type="InterPro" id="IPR022605">
    <property type="entry name" value="DUF2920"/>
</dbReference>
<dbReference type="EMBL" id="UFUZ01000001">
    <property type="protein sequence ID" value="SUX26553.1"/>
    <property type="molecule type" value="Genomic_DNA"/>
</dbReference>
<protein>
    <submittedName>
        <fullName evidence="1">Carbonic anyhydrase</fullName>
    </submittedName>
</protein>
<dbReference type="Proteomes" id="UP000254161">
    <property type="component" value="Unassembled WGS sequence"/>
</dbReference>
<dbReference type="AlphaFoldDB" id="A0A381EI05"/>
<dbReference type="RefSeq" id="WP_115629730.1">
    <property type="nucleotide sequence ID" value="NZ_JANKIR010000002.1"/>
</dbReference>
<sequence length="410" mass="47174">MLINKSFLIPSCDDRELNLKRKNKLEYRISYDPGKTPKALVFMVGGWGATKNIKFYDFERENIAKTFNVICIQVYHHAIHRRISTESKYSAKKVFEKEDVERIKSYFESIGWDSKGISTQNAPFAAQKLIQRVAELKNQGVMDKDYRLELTLGLSPAMDNYDNNGIMSALDYINALKHLDQIIGGGGGSILKLPKIYAGGSYGGYLALLISKIAPFYVDATLDNSGSALPQVRFILGRESKTCDAIETYPHNQIQYYTKTLWTRDPASKYYFSDDCYLIRSILNPTHLEIQKRANPRTIFVSYHSLIDALNPSKDKQNLYEIYKHLGFDATLHLIKDESELDGRLLKSLEHGLRMSDKAMIKKELPIILEKMQNQTQEIPSYNEISYPCKEKIYRFKDTKEDFLCEIFNK</sequence>
<dbReference type="Pfam" id="PF11144">
    <property type="entry name" value="DUF2920"/>
    <property type="match status" value="1"/>
</dbReference>
<gene>
    <name evidence="1" type="ORF">NCTC12264_00781</name>
</gene>
<dbReference type="SUPFAM" id="SSF53474">
    <property type="entry name" value="alpha/beta-Hydrolases"/>
    <property type="match status" value="1"/>
</dbReference>
<name>A0A381EI05_CAMUP</name>